<reference evidence="3 4" key="1">
    <citation type="submission" date="2019-02" db="EMBL/GenBank/DDBJ databases">
        <title>Deep-cultivation of Planctomycetes and their phenomic and genomic characterization uncovers novel biology.</title>
        <authorList>
            <person name="Wiegand S."/>
            <person name="Jogler M."/>
            <person name="Boedeker C."/>
            <person name="Pinto D."/>
            <person name="Vollmers J."/>
            <person name="Rivas-Marin E."/>
            <person name="Kohn T."/>
            <person name="Peeters S.H."/>
            <person name="Heuer A."/>
            <person name="Rast P."/>
            <person name="Oberbeckmann S."/>
            <person name="Bunk B."/>
            <person name="Jeske O."/>
            <person name="Meyerdierks A."/>
            <person name="Storesund J.E."/>
            <person name="Kallscheuer N."/>
            <person name="Luecker S."/>
            <person name="Lage O.M."/>
            <person name="Pohl T."/>
            <person name="Merkel B.J."/>
            <person name="Hornburger P."/>
            <person name="Mueller R.-W."/>
            <person name="Bruemmer F."/>
            <person name="Labrenz M."/>
            <person name="Spormann A.M."/>
            <person name="Op Den Camp H."/>
            <person name="Overmann J."/>
            <person name="Amann R."/>
            <person name="Jetten M.S.M."/>
            <person name="Mascher T."/>
            <person name="Medema M.H."/>
            <person name="Devos D.P."/>
            <person name="Kaster A.-K."/>
            <person name="Ovreas L."/>
            <person name="Rohde M."/>
            <person name="Galperin M.Y."/>
            <person name="Jogler C."/>
        </authorList>
    </citation>
    <scope>NUCLEOTIDE SEQUENCE [LARGE SCALE GENOMIC DNA]</scope>
    <source>
        <strain evidence="3 4">Poly51</strain>
    </source>
</reference>
<evidence type="ECO:0000256" key="1">
    <source>
        <dbReference type="SAM" id="MobiDB-lite"/>
    </source>
</evidence>
<protein>
    <recommendedName>
        <fullName evidence="2">DUF3806 domain-containing protein</fullName>
    </recommendedName>
</protein>
<evidence type="ECO:0000259" key="2">
    <source>
        <dbReference type="Pfam" id="PF12713"/>
    </source>
</evidence>
<feature type="region of interest" description="Disordered" evidence="1">
    <location>
        <begin position="1"/>
        <end position="25"/>
    </location>
</feature>
<dbReference type="EMBL" id="SJPW01000010">
    <property type="protein sequence ID" value="TWU44717.1"/>
    <property type="molecule type" value="Genomic_DNA"/>
</dbReference>
<sequence>MHRSRACSRFQMEHQPSRPGDVGRYPTEIKTMESRPLNETEIAGFDSERKWLDDFLSHFGPEHTLRRTPNDIPTLQSLLDAKPFSTGDEASLEVLGSALGDVVAATLGFDWVVATDEHGSDFAIKHPSKMVLAFPRDMIVKRVESGAILNLTELYLGVVAALEEQVAADGVVRD</sequence>
<comment type="caution">
    <text evidence="3">The sequence shown here is derived from an EMBL/GenBank/DDBJ whole genome shotgun (WGS) entry which is preliminary data.</text>
</comment>
<gene>
    <name evidence="3" type="ORF">Poly51_59860</name>
</gene>
<dbReference type="AlphaFoldDB" id="A0A5C6E9U3"/>
<dbReference type="Pfam" id="PF12713">
    <property type="entry name" value="DUF3806"/>
    <property type="match status" value="1"/>
</dbReference>
<accession>A0A5C6E9U3</accession>
<name>A0A5C6E9U3_9BACT</name>
<feature type="domain" description="DUF3806" evidence="2">
    <location>
        <begin position="71"/>
        <end position="155"/>
    </location>
</feature>
<evidence type="ECO:0000313" key="4">
    <source>
        <dbReference type="Proteomes" id="UP000318288"/>
    </source>
</evidence>
<proteinExistence type="predicted"/>
<dbReference type="InterPro" id="IPR024266">
    <property type="entry name" value="DUF3806"/>
</dbReference>
<dbReference type="Proteomes" id="UP000318288">
    <property type="component" value="Unassembled WGS sequence"/>
</dbReference>
<keyword evidence="4" id="KW-1185">Reference proteome</keyword>
<organism evidence="3 4">
    <name type="scientific">Rubripirellula tenax</name>
    <dbReference type="NCBI Taxonomy" id="2528015"/>
    <lineage>
        <taxon>Bacteria</taxon>
        <taxon>Pseudomonadati</taxon>
        <taxon>Planctomycetota</taxon>
        <taxon>Planctomycetia</taxon>
        <taxon>Pirellulales</taxon>
        <taxon>Pirellulaceae</taxon>
        <taxon>Rubripirellula</taxon>
    </lineage>
</organism>
<evidence type="ECO:0000313" key="3">
    <source>
        <dbReference type="EMBL" id="TWU44717.1"/>
    </source>
</evidence>
<dbReference type="Gene3D" id="1.20.120.1090">
    <property type="match status" value="1"/>
</dbReference>